<evidence type="ECO:0000256" key="6">
    <source>
        <dbReference type="ARBA" id="ARBA00012017"/>
    </source>
</evidence>
<dbReference type="InterPro" id="IPR040464">
    <property type="entry name" value="InsP(3)kin_ATP-grasp"/>
</dbReference>
<dbReference type="PANTHER" id="PTHR14217">
    <property type="entry name" value="INOSITOL-TETRAKISPHOSPHATE 1-KINASE"/>
    <property type="match status" value="1"/>
</dbReference>
<evidence type="ECO:0000256" key="10">
    <source>
        <dbReference type="ARBA" id="ARBA00022777"/>
    </source>
</evidence>
<evidence type="ECO:0000256" key="8">
    <source>
        <dbReference type="ARBA" id="ARBA00022723"/>
    </source>
</evidence>
<name>A0A1D6Q1Z2_MAIZE</name>
<evidence type="ECO:0000256" key="3">
    <source>
        <dbReference type="ARBA" id="ARBA00001946"/>
    </source>
</evidence>
<comment type="cofactor">
    <cofactor evidence="3">
        <name>Mg(2+)</name>
        <dbReference type="ChEBI" id="CHEBI:18420"/>
    </cofactor>
</comment>
<comment type="subunit">
    <text evidence="5">Monomer.</text>
</comment>
<keyword evidence="8" id="KW-0479">Metal-binding</keyword>
<dbReference type="GO" id="GO:0032957">
    <property type="term" value="P:inositol trisphosphate metabolic process"/>
    <property type="evidence" value="ECO:0007669"/>
    <property type="project" value="InterPro"/>
</dbReference>
<keyword evidence="9" id="KW-0547">Nucleotide-binding</keyword>
<dbReference type="Gene3D" id="3.30.470.20">
    <property type="entry name" value="ATP-grasp fold, B domain"/>
    <property type="match status" value="2"/>
</dbReference>
<dbReference type="EC" id="2.7.1.159" evidence="6"/>
<accession>A0A1D6Q1Z2</accession>
<comment type="catalytic activity">
    <reaction evidence="2">
        <text>1D-myo-inositol 1,3,4-trisphosphate + ATP = 1D-myo-inositol 1,3,4,5-tetrakisphosphate + ADP + H(+)</text>
        <dbReference type="Rhea" id="RHEA:13253"/>
        <dbReference type="ChEBI" id="CHEBI:15378"/>
        <dbReference type="ChEBI" id="CHEBI:30616"/>
        <dbReference type="ChEBI" id="CHEBI:57895"/>
        <dbReference type="ChEBI" id="CHEBI:58414"/>
        <dbReference type="ChEBI" id="CHEBI:456216"/>
        <dbReference type="EC" id="2.7.1.159"/>
    </reaction>
</comment>
<proteinExistence type="inferred from homology"/>
<dbReference type="GO" id="GO:0000287">
    <property type="term" value="F:magnesium ion binding"/>
    <property type="evidence" value="ECO:0007669"/>
    <property type="project" value="InterPro"/>
</dbReference>
<sequence length="173" mass="18825">MAGGGGAATAAGAAVGMPSQATLPVRRWCEGTAMGAITLDLRSRLGVGPFTLGGVMFKVYIIGDAIRVVRRFSLPNVDEGDMSNNAGGLRLFDIDMIREHGTRDWFYVIDMNYFPGAITLCGLLKSSYIRGESRFSDHRPVYNIFMAKVESARHRRSNLSLIMISGVEGTMID</sequence>
<dbReference type="GO" id="GO:0052725">
    <property type="term" value="F:inositol-1,3,4-trisphosphate 6-kinase activity"/>
    <property type="evidence" value="ECO:0007669"/>
    <property type="project" value="InterPro"/>
</dbReference>
<evidence type="ECO:0000256" key="1">
    <source>
        <dbReference type="ARBA" id="ARBA00000399"/>
    </source>
</evidence>
<evidence type="ECO:0000313" key="14">
    <source>
        <dbReference type="EMBL" id="AQK52633.1"/>
    </source>
</evidence>
<dbReference type="EMBL" id="CM000780">
    <property type="protein sequence ID" value="AQK52633.1"/>
    <property type="molecule type" value="Genomic_DNA"/>
</dbReference>
<evidence type="ECO:0000256" key="5">
    <source>
        <dbReference type="ARBA" id="ARBA00011245"/>
    </source>
</evidence>
<evidence type="ECO:0000256" key="7">
    <source>
        <dbReference type="ARBA" id="ARBA00022679"/>
    </source>
</evidence>
<evidence type="ECO:0000256" key="2">
    <source>
        <dbReference type="ARBA" id="ARBA00000680"/>
    </source>
</evidence>
<dbReference type="InParanoid" id="A0A1D6Q1Z2"/>
<dbReference type="GO" id="GO:0005524">
    <property type="term" value="F:ATP binding"/>
    <property type="evidence" value="ECO:0007669"/>
    <property type="project" value="UniProtKB-KW"/>
</dbReference>
<dbReference type="AlphaFoldDB" id="A0A1D6Q1Z2"/>
<keyword evidence="12" id="KW-0460">Magnesium</keyword>
<comment type="catalytic activity">
    <reaction evidence="1">
        <text>1D-myo-inositol 1,3,4-trisphosphate + ATP = 1D-myo-inositol 1,3,4,6-tetrakisphosphate + ADP + H(+)</text>
        <dbReference type="Rhea" id="RHEA:20940"/>
        <dbReference type="ChEBI" id="CHEBI:15378"/>
        <dbReference type="ChEBI" id="CHEBI:30616"/>
        <dbReference type="ChEBI" id="CHEBI:57660"/>
        <dbReference type="ChEBI" id="CHEBI:58414"/>
        <dbReference type="ChEBI" id="CHEBI:456216"/>
        <dbReference type="EC" id="2.7.1.159"/>
    </reaction>
</comment>
<protein>
    <recommendedName>
        <fullName evidence="6">inositol-1,3,4-trisphosphate 5/6-kinase</fullName>
        <ecNumber evidence="6">2.7.1.159</ecNumber>
    </recommendedName>
</protein>
<reference evidence="14" key="1">
    <citation type="submission" date="2015-12" db="EMBL/GenBank/DDBJ databases">
        <title>Update maize B73 reference genome by single molecule sequencing technologies.</title>
        <authorList>
            <consortium name="Maize Genome Sequencing Project"/>
            <person name="Ware D."/>
        </authorList>
    </citation>
    <scope>NUCLEOTIDE SEQUENCE</scope>
    <source>
        <tissue evidence="14">Seedling</tissue>
    </source>
</reference>
<keyword evidence="7" id="KW-0808">Transferase</keyword>
<keyword evidence="10" id="KW-0418">Kinase</keyword>
<evidence type="ECO:0000256" key="4">
    <source>
        <dbReference type="ARBA" id="ARBA00009601"/>
    </source>
</evidence>
<gene>
    <name evidence="14" type="ORF">ZEAMMB73_Zm00001d050510</name>
</gene>
<evidence type="ECO:0000256" key="11">
    <source>
        <dbReference type="ARBA" id="ARBA00022840"/>
    </source>
</evidence>
<feature type="domain" description="Inositol 1,3,4-trisphosphate 5/6-kinase ATP-grasp" evidence="13">
    <location>
        <begin position="87"/>
        <end position="118"/>
    </location>
</feature>
<evidence type="ECO:0000259" key="13">
    <source>
        <dbReference type="Pfam" id="PF05770"/>
    </source>
</evidence>
<dbReference type="GO" id="GO:0052726">
    <property type="term" value="F:inositol-1,3,4-trisphosphate 5-kinase activity"/>
    <property type="evidence" value="ECO:0007669"/>
    <property type="project" value="InterPro"/>
</dbReference>
<evidence type="ECO:0000256" key="12">
    <source>
        <dbReference type="ARBA" id="ARBA00022842"/>
    </source>
</evidence>
<evidence type="ECO:0000256" key="9">
    <source>
        <dbReference type="ARBA" id="ARBA00022741"/>
    </source>
</evidence>
<keyword evidence="11" id="KW-0067">ATP-binding</keyword>
<dbReference type="PANTHER" id="PTHR14217:SF36">
    <property type="entry name" value="INOSITOL-TETRAKISPHOSPHATE 1-KINASE 3"/>
    <property type="match status" value="1"/>
</dbReference>
<organism evidence="14">
    <name type="scientific">Zea mays</name>
    <name type="common">Maize</name>
    <dbReference type="NCBI Taxonomy" id="4577"/>
    <lineage>
        <taxon>Eukaryota</taxon>
        <taxon>Viridiplantae</taxon>
        <taxon>Streptophyta</taxon>
        <taxon>Embryophyta</taxon>
        <taxon>Tracheophyta</taxon>
        <taxon>Spermatophyta</taxon>
        <taxon>Magnoliopsida</taxon>
        <taxon>Liliopsida</taxon>
        <taxon>Poales</taxon>
        <taxon>Poaceae</taxon>
        <taxon>PACMAD clade</taxon>
        <taxon>Panicoideae</taxon>
        <taxon>Andropogonodae</taxon>
        <taxon>Andropogoneae</taxon>
        <taxon>Tripsacinae</taxon>
        <taxon>Zea</taxon>
    </lineage>
</organism>
<dbReference type="GO" id="GO:0047325">
    <property type="term" value="F:inositol-3,4,5,6-tetrakisphosphate 1-kinase activity"/>
    <property type="evidence" value="ECO:0007669"/>
    <property type="project" value="InterPro"/>
</dbReference>
<dbReference type="InterPro" id="IPR008656">
    <property type="entry name" value="Inositol_tetrakis-P_1-kinase"/>
</dbReference>
<comment type="similarity">
    <text evidence="4">Belongs to the ITPK1 family.</text>
</comment>
<dbReference type="Pfam" id="PF05770">
    <property type="entry name" value="Ins134_P3_kin"/>
    <property type="match status" value="1"/>
</dbReference>